<dbReference type="InterPro" id="IPR018391">
    <property type="entry name" value="PQQ_b-propeller_rpt"/>
</dbReference>
<feature type="domain" description="EMC1 first beta-propeller" evidence="13">
    <location>
        <begin position="37"/>
        <end position="455"/>
    </location>
</feature>
<dbReference type="Gene3D" id="2.130.10.10">
    <property type="entry name" value="YVTN repeat-like/Quinoprotein amine dehydrogenase"/>
    <property type="match status" value="1"/>
</dbReference>
<protein>
    <recommendedName>
        <fullName evidence="4">ER membrane protein complex subunit 1</fullName>
    </recommendedName>
</protein>
<keyword evidence="6 11" id="KW-0732">Signal</keyword>
<organism evidence="14 15">
    <name type="scientific">Entomortierella parvispora</name>
    <dbReference type="NCBI Taxonomy" id="205924"/>
    <lineage>
        <taxon>Eukaryota</taxon>
        <taxon>Fungi</taxon>
        <taxon>Fungi incertae sedis</taxon>
        <taxon>Mucoromycota</taxon>
        <taxon>Mortierellomycotina</taxon>
        <taxon>Mortierellomycetes</taxon>
        <taxon>Mortierellales</taxon>
        <taxon>Mortierellaceae</taxon>
        <taxon>Entomortierella</taxon>
    </lineage>
</organism>
<evidence type="ECO:0000256" key="9">
    <source>
        <dbReference type="ARBA" id="ARBA00023136"/>
    </source>
</evidence>
<reference evidence="14" key="1">
    <citation type="submission" date="2021-11" db="EMBL/GenBank/DDBJ databases">
        <authorList>
            <person name="Herlambang A."/>
            <person name="Guo Y."/>
            <person name="Takashima Y."/>
            <person name="Nishizawa T."/>
        </authorList>
    </citation>
    <scope>NUCLEOTIDE SEQUENCE</scope>
    <source>
        <strain evidence="14">E1425</strain>
    </source>
</reference>
<accession>A0A9P3LXQ4</accession>
<dbReference type="OrthoDB" id="28092at2759"/>
<proteinExistence type="inferred from homology"/>
<dbReference type="InterPro" id="IPR015943">
    <property type="entry name" value="WD40/YVTN_repeat-like_dom_sf"/>
</dbReference>
<evidence type="ECO:0000256" key="11">
    <source>
        <dbReference type="SAM" id="SignalP"/>
    </source>
</evidence>
<comment type="caution">
    <text evidence="14">The sequence shown here is derived from an EMBL/GenBank/DDBJ whole genome shotgun (WGS) entry which is preliminary data.</text>
</comment>
<dbReference type="AlphaFoldDB" id="A0A9P3LXQ4"/>
<dbReference type="Proteomes" id="UP000827284">
    <property type="component" value="Unassembled WGS sequence"/>
</dbReference>
<keyword evidence="9" id="KW-0472">Membrane</keyword>
<dbReference type="InterPro" id="IPR011047">
    <property type="entry name" value="Quinoprotein_ADH-like_sf"/>
</dbReference>
<comment type="subunit">
    <text evidence="3">Component of the ER membrane protein complex (EMC).</text>
</comment>
<dbReference type="EMBL" id="BQFW01000008">
    <property type="protein sequence ID" value="GJJ74065.1"/>
    <property type="molecule type" value="Genomic_DNA"/>
</dbReference>
<dbReference type="GO" id="GO:0072546">
    <property type="term" value="C:EMC complex"/>
    <property type="evidence" value="ECO:0007669"/>
    <property type="project" value="InterPro"/>
</dbReference>
<evidence type="ECO:0000313" key="15">
    <source>
        <dbReference type="Proteomes" id="UP000827284"/>
    </source>
</evidence>
<dbReference type="SUPFAM" id="SSF50998">
    <property type="entry name" value="Quinoprotein alcohol dehydrogenase-like"/>
    <property type="match status" value="1"/>
</dbReference>
<dbReference type="Pfam" id="PF25293">
    <property type="entry name" value="Beta-prop_EMC1_N"/>
    <property type="match status" value="1"/>
</dbReference>
<comment type="similarity">
    <text evidence="2">Belongs to the EMC1 family.</text>
</comment>
<feature type="chain" id="PRO_5040224214" description="ER membrane protein complex subunit 1" evidence="11">
    <location>
        <begin position="35"/>
        <end position="1040"/>
    </location>
</feature>
<evidence type="ECO:0000256" key="5">
    <source>
        <dbReference type="ARBA" id="ARBA00022692"/>
    </source>
</evidence>
<feature type="signal peptide" evidence="11">
    <location>
        <begin position="1"/>
        <end position="34"/>
    </location>
</feature>
<evidence type="ECO:0000259" key="13">
    <source>
        <dbReference type="Pfam" id="PF25293"/>
    </source>
</evidence>
<evidence type="ECO:0000256" key="6">
    <source>
        <dbReference type="ARBA" id="ARBA00022729"/>
    </source>
</evidence>
<keyword evidence="10" id="KW-0325">Glycoprotein</keyword>
<keyword evidence="15" id="KW-1185">Reference proteome</keyword>
<keyword evidence="8" id="KW-1133">Transmembrane helix</keyword>
<evidence type="ECO:0000259" key="12">
    <source>
        <dbReference type="Pfam" id="PF07774"/>
    </source>
</evidence>
<evidence type="ECO:0000313" key="14">
    <source>
        <dbReference type="EMBL" id="GJJ74065.1"/>
    </source>
</evidence>
<evidence type="ECO:0000256" key="2">
    <source>
        <dbReference type="ARBA" id="ARBA00007904"/>
    </source>
</evidence>
<dbReference type="GO" id="GO:0034975">
    <property type="term" value="P:protein folding in endoplasmic reticulum"/>
    <property type="evidence" value="ECO:0007669"/>
    <property type="project" value="TreeGrafter"/>
</dbReference>
<name>A0A9P3LXQ4_9FUNG</name>
<dbReference type="PANTHER" id="PTHR21573:SF0">
    <property type="entry name" value="ER MEMBRANE PROTEIN COMPLEX SUBUNIT 1"/>
    <property type="match status" value="1"/>
</dbReference>
<evidence type="ECO:0000256" key="7">
    <source>
        <dbReference type="ARBA" id="ARBA00022824"/>
    </source>
</evidence>
<gene>
    <name evidence="14" type="ORF">EMPS_06423</name>
</gene>
<dbReference type="InterPro" id="IPR026895">
    <property type="entry name" value="EMC1"/>
</dbReference>
<comment type="subcellular location">
    <subcellularLocation>
        <location evidence="1">Endoplasmic reticulum membrane</location>
        <topology evidence="1">Single-pass type I membrane protein</topology>
    </subcellularLocation>
</comment>
<feature type="domain" description="ER membrane protein complex subunit 1 C-terminal" evidence="12">
    <location>
        <begin position="828"/>
        <end position="1039"/>
    </location>
</feature>
<evidence type="ECO:0000256" key="4">
    <source>
        <dbReference type="ARBA" id="ARBA00020824"/>
    </source>
</evidence>
<keyword evidence="5" id="KW-0812">Transmembrane</keyword>
<dbReference type="Pfam" id="PF07774">
    <property type="entry name" value="EMC1_C"/>
    <property type="match status" value="1"/>
</dbReference>
<keyword evidence="7" id="KW-0256">Endoplasmic reticulum</keyword>
<evidence type="ECO:0000256" key="1">
    <source>
        <dbReference type="ARBA" id="ARBA00004115"/>
    </source>
</evidence>
<evidence type="ECO:0000256" key="10">
    <source>
        <dbReference type="ARBA" id="ARBA00023180"/>
    </source>
</evidence>
<dbReference type="PANTHER" id="PTHR21573">
    <property type="entry name" value="ER MEMBRANE PROTEIN COMPLEX SUBUNIT 1"/>
    <property type="match status" value="1"/>
</dbReference>
<evidence type="ECO:0000256" key="3">
    <source>
        <dbReference type="ARBA" id="ARBA00011276"/>
    </source>
</evidence>
<sequence>MATSSRRTAAVSSLSWRACISVLLLALLASTVLALEEAQKGVIDWHHKWIGTPHLTAPQRTVRGSNTVFVATDKNTVAALRAKSGELVWRQVLSKDETVHDIRAVGGNLLTLSGTSQFHARLLDAKTGQPLWDFSPAGEGSIPELNFGQAVTVTSEDSNLIILNQGRHVRKIGSKSGMESWHWKAEEGSATTYFSVLEAKGFGNHEHVVYVMGLTRGVAAFQLEIVALDSQNGNVIKSFNARSSISTFEDVLTLGGGSNGKNGYIAWLENDNLKVLTLGTDKITQTSLKSFQAEISSFGDLVSKLDFVSLRLPEGHTEFLLSGTVGEYHDARSSGLFDIDEKTGRAEALFDFGERTGFSTYSATTKPGTDEVVVLRAFRGDSDIGVLELVDVNTRETTLQQQIPLEYETFAHFTFASLELFSKGQGVQTRVYFSTSDGSFHAYSDIESERWYREESLAYIKDVEFVDLPERKLWTQDVNEAGHQKSSRNVTIVERYLERLSSHVLQLKSLPAFLISYANPSSLFTKAPVAVDYSEVQIGAANRTIPSLYRDQFGLRKILVFSTDKGKMVAVDSGSKGQIVWSRYFGYGHDIKDVVVVRQANVRLPPVLAVIAETVDGGKNRVTRMYRLNALTGEDFRSNNFFFPSSAWIPAGYVATFKVPIEDPDEKTHVLVLVDDRMHITTFPSTDPVQQAFKAFSDDFYFLLKNKIGAKQLKGFKPIVTADTDRMDVEPTWTLPFPEGEEIVAFAERPSYEVMASLGRVLGDRGVLYKYQNPNYATVITVNKKPSHGGAAPYLTVYLVDVVTGTILHQATHENVGLNRPILATQYENNVVYTFWSEGDSSTSSKGYQAISLELYESRVRNQRNKDESFTSFAGELPHIISQAFPFPYTPTAIGVTSTKAGISAKDILFGLSRQSVMSVNKRYLDPRRPIGPPSASDKEEMLMPYSALSDDPRMFLSYDLEVAGVKKIVTAPTMLESTTIVVAYGQDLFVTRHAPSKTFDLLNEDFSKSQLMLTMVVLTAVMFVTGPMMQKKMLKELWY</sequence>
<evidence type="ECO:0000256" key="8">
    <source>
        <dbReference type="ARBA" id="ARBA00022989"/>
    </source>
</evidence>
<dbReference type="InterPro" id="IPR011678">
    <property type="entry name" value="EMC1_C"/>
</dbReference>
<reference evidence="14" key="2">
    <citation type="journal article" date="2022" name="Microbiol. Resour. Announc.">
        <title>Whole-Genome Sequence of Entomortierella parvispora E1425, a Mucoromycotan Fungus Associated with Burkholderiaceae-Related Endosymbiotic Bacteria.</title>
        <authorList>
            <person name="Herlambang A."/>
            <person name="Guo Y."/>
            <person name="Takashima Y."/>
            <person name="Narisawa K."/>
            <person name="Ohta H."/>
            <person name="Nishizawa T."/>
        </authorList>
    </citation>
    <scope>NUCLEOTIDE SEQUENCE</scope>
    <source>
        <strain evidence="14">E1425</strain>
    </source>
</reference>
<dbReference type="InterPro" id="IPR058545">
    <property type="entry name" value="Beta-prop_EMC1_1st"/>
</dbReference>
<dbReference type="SMART" id="SM00564">
    <property type="entry name" value="PQQ"/>
    <property type="match status" value="3"/>
</dbReference>